<evidence type="ECO:0008006" key="3">
    <source>
        <dbReference type="Google" id="ProtNLM"/>
    </source>
</evidence>
<accession>A0A9J5ZCJ6</accession>
<protein>
    <recommendedName>
        <fullName evidence="3">Reverse transcriptase zinc-binding domain-containing protein</fullName>
    </recommendedName>
</protein>
<dbReference type="EMBL" id="JACXVP010000004">
    <property type="protein sequence ID" value="KAG5610683.1"/>
    <property type="molecule type" value="Genomic_DNA"/>
</dbReference>
<evidence type="ECO:0000313" key="2">
    <source>
        <dbReference type="Proteomes" id="UP000824120"/>
    </source>
</evidence>
<reference evidence="1 2" key="1">
    <citation type="submission" date="2020-09" db="EMBL/GenBank/DDBJ databases">
        <title>De no assembly of potato wild relative species, Solanum commersonii.</title>
        <authorList>
            <person name="Cho K."/>
        </authorList>
    </citation>
    <scope>NUCLEOTIDE SEQUENCE [LARGE SCALE GENOMIC DNA]</scope>
    <source>
        <strain evidence="1">LZ3.2</strain>
        <tissue evidence="1">Leaf</tissue>
    </source>
</reference>
<dbReference type="AlphaFoldDB" id="A0A9J5ZCJ6"/>
<sequence>MIKKFCWDTLCLPKLEGGVGFRSIFDVSNALFCKLWWNLRSKPSPWGAFMINKYCKKLHPIVAQCRVASLIWKKLVFVRELIKHQIWWKIEKGDASFWFDNWTTMGALISHLSKSKRGRN</sequence>
<organism evidence="1 2">
    <name type="scientific">Solanum commersonii</name>
    <name type="common">Commerson's wild potato</name>
    <name type="synonym">Commerson's nightshade</name>
    <dbReference type="NCBI Taxonomy" id="4109"/>
    <lineage>
        <taxon>Eukaryota</taxon>
        <taxon>Viridiplantae</taxon>
        <taxon>Streptophyta</taxon>
        <taxon>Embryophyta</taxon>
        <taxon>Tracheophyta</taxon>
        <taxon>Spermatophyta</taxon>
        <taxon>Magnoliopsida</taxon>
        <taxon>eudicotyledons</taxon>
        <taxon>Gunneridae</taxon>
        <taxon>Pentapetalae</taxon>
        <taxon>asterids</taxon>
        <taxon>lamiids</taxon>
        <taxon>Solanales</taxon>
        <taxon>Solanaceae</taxon>
        <taxon>Solanoideae</taxon>
        <taxon>Solaneae</taxon>
        <taxon>Solanum</taxon>
    </lineage>
</organism>
<keyword evidence="2" id="KW-1185">Reference proteome</keyword>
<comment type="caution">
    <text evidence="1">The sequence shown here is derived from an EMBL/GenBank/DDBJ whole genome shotgun (WGS) entry which is preliminary data.</text>
</comment>
<dbReference type="OrthoDB" id="1243493at2759"/>
<dbReference type="Proteomes" id="UP000824120">
    <property type="component" value="Chromosome 4"/>
</dbReference>
<gene>
    <name evidence="1" type="ORF">H5410_021964</name>
</gene>
<proteinExistence type="predicted"/>
<name>A0A9J5ZCJ6_SOLCO</name>
<evidence type="ECO:0000313" key="1">
    <source>
        <dbReference type="EMBL" id="KAG5610683.1"/>
    </source>
</evidence>